<dbReference type="SUPFAM" id="SSF51735">
    <property type="entry name" value="NAD(P)-binding Rossmann-fold domains"/>
    <property type="match status" value="1"/>
</dbReference>
<dbReference type="PANTHER" id="PTHR43245">
    <property type="entry name" value="BIFUNCTIONAL POLYMYXIN RESISTANCE PROTEIN ARNA"/>
    <property type="match status" value="1"/>
</dbReference>
<dbReference type="Gene3D" id="3.40.50.720">
    <property type="entry name" value="NAD(P)-binding Rossmann-like Domain"/>
    <property type="match status" value="1"/>
</dbReference>
<feature type="domain" description="NAD-dependent epimerase/dehydratase" evidence="1">
    <location>
        <begin position="16"/>
        <end position="240"/>
    </location>
</feature>
<gene>
    <name evidence="2" type="ORF">DYY88_01120</name>
</gene>
<dbReference type="Pfam" id="PF01370">
    <property type="entry name" value="Epimerase"/>
    <property type="match status" value="1"/>
</dbReference>
<dbReference type="InterPro" id="IPR050177">
    <property type="entry name" value="Lipid_A_modif_metabolic_enz"/>
</dbReference>
<dbReference type="InterPro" id="IPR036291">
    <property type="entry name" value="NAD(P)-bd_dom_sf"/>
</dbReference>
<protein>
    <submittedName>
        <fullName evidence="2">NAD(P)-dependent oxidoreductase</fullName>
    </submittedName>
</protein>
<organism evidence="2 3">
    <name type="scientific">Leptolyngbya iicbica LK</name>
    <dbReference type="NCBI Taxonomy" id="2294035"/>
    <lineage>
        <taxon>Bacteria</taxon>
        <taxon>Bacillati</taxon>
        <taxon>Cyanobacteriota</taxon>
        <taxon>Cyanophyceae</taxon>
        <taxon>Leptolyngbyales</taxon>
        <taxon>Leptolyngbyaceae</taxon>
        <taxon>Leptolyngbya group</taxon>
        <taxon>Leptolyngbya</taxon>
        <taxon>Leptolyngbya iicbica</taxon>
    </lineage>
</organism>
<comment type="caution">
    <text evidence="2">The sequence shown here is derived from an EMBL/GenBank/DDBJ whole genome shotgun (WGS) entry which is preliminary data.</text>
</comment>
<keyword evidence="3" id="KW-1185">Reference proteome</keyword>
<reference evidence="2 3" key="1">
    <citation type="submission" date="2018-11" db="EMBL/GenBank/DDBJ databases">
        <title>Whole genome sequencing of an environmental sample.</title>
        <authorList>
            <person name="Sarangi A.N."/>
            <person name="Singh D."/>
            <person name="Tripathy S."/>
        </authorList>
    </citation>
    <scope>NUCLEOTIDE SEQUENCE [LARGE SCALE GENOMIC DNA]</scope>
    <source>
        <strain evidence="2 3">Lakshadweep</strain>
    </source>
</reference>
<name>A0A4Q7EDP7_9CYAN</name>
<proteinExistence type="predicted"/>
<sequence>MSELNPAFESPQPKRIFITGASGCIGHYLVETLLNDTPHELFLLVRNPAKLLFNWQDEPRLHVIQDDIRNIDAHAELLKTIDTAILAATSWGGAPEIYDINVTGNHRLMELLDGDRCQQVLYFSTASILDSNNLPLKEAGEIGTDYIRSKYQCYMQLPELAIYPKITTVFPTLVFGGDKDKPYSHISAGITDVTKWMGIIRFLRADGSFHFAHGKDIALVVTHLVDHPPSPEAAHQVIIGNPALTIDRTIEEICEYLDKRIYFRIPLSMWLADRIIDWFHIRMADWDRFCLHYRHFVYNQPVHPEKLGLQPYCPTVADLMRVSGVQPG</sequence>
<dbReference type="AlphaFoldDB" id="A0A4Q7EDP7"/>
<evidence type="ECO:0000313" key="3">
    <source>
        <dbReference type="Proteomes" id="UP000292459"/>
    </source>
</evidence>
<dbReference type="EMBL" id="QVFV01000001">
    <property type="protein sequence ID" value="RZM81904.1"/>
    <property type="molecule type" value="Genomic_DNA"/>
</dbReference>
<evidence type="ECO:0000259" key="1">
    <source>
        <dbReference type="Pfam" id="PF01370"/>
    </source>
</evidence>
<evidence type="ECO:0000313" key="2">
    <source>
        <dbReference type="EMBL" id="RZM81904.1"/>
    </source>
</evidence>
<dbReference type="InterPro" id="IPR001509">
    <property type="entry name" value="Epimerase_deHydtase"/>
</dbReference>
<dbReference type="Proteomes" id="UP000292459">
    <property type="component" value="Unassembled WGS sequence"/>
</dbReference>
<dbReference type="OrthoDB" id="504638at2"/>
<dbReference type="PANTHER" id="PTHR43245:SF13">
    <property type="entry name" value="UDP-D-APIOSE_UDP-D-XYLOSE SYNTHASE 2"/>
    <property type="match status" value="1"/>
</dbReference>
<accession>A0A4Q7EDP7</accession>
<dbReference type="RefSeq" id="WP_044150287.1">
    <property type="nucleotide sequence ID" value="NZ_QVFV01000001.1"/>
</dbReference>